<dbReference type="PANTHER" id="PTHR23502:SF29">
    <property type="entry name" value="TRANSPORTER, PUTATIVE (AFU_ORTHOLOGUE AFUA_6G06680)-RELATED"/>
    <property type="match status" value="1"/>
</dbReference>
<evidence type="ECO:0000256" key="5">
    <source>
        <dbReference type="SAM" id="Phobius"/>
    </source>
</evidence>
<dbReference type="SUPFAM" id="SSF103473">
    <property type="entry name" value="MFS general substrate transporter"/>
    <property type="match status" value="1"/>
</dbReference>
<name>A0AA38YEI8_9EURO</name>
<evidence type="ECO:0000313" key="8">
    <source>
        <dbReference type="Proteomes" id="UP001172681"/>
    </source>
</evidence>
<sequence>MPFLGILEDRKLRHVPGTVVLEEGADHVRSGTITGRLKHGSGRNSHIILIPQPSDDPNDPLNWSTVKKLTAFGVTSFGCILYAAVISGMLNSVWANMSLELDTSIARLVQTNGYQALVVGVTGPIFNALARKYGKRPIFLSASIICLVANIVGSAVNTYNGLLTSRILQGFAIAPYESLIFTLISDMFFVHERGVYAAWINFLLAGISNLVTVVTGPIGTNLGWRWIFYLMVLFTGIQAILQFFFVPETSYNRNHQLDLDEIGNDEEKGELDEKRIEGAEASMISHTENLEGAIPSSSATSTPIRPKSFLENLSIVSGSFSEENLFQLCLAPLAVFSNLAVAWVIVVNSMFVCFYVVIAFVLSQLFSAPPYLMDPTSVGYLSFGPFVGGVIGTVVLGATLDPFIIFCARRNKGVYEPEYRLVFSIVSLTCGAGLIGWGVVVGKHDSPYAAATLHGLMLFGVMIACVTSSAYALDAYRSMAAEIFIATMTVKNLLVYGFSYFQNNWVAEAGVTRVFYVWGGISLGLSLTAPIVFFYGKRYRSFWARHNLLEKWHIRTHEE</sequence>
<keyword evidence="4 5" id="KW-0472">Membrane</keyword>
<evidence type="ECO:0000259" key="6">
    <source>
        <dbReference type="PROSITE" id="PS50850"/>
    </source>
</evidence>
<dbReference type="InterPro" id="IPR011701">
    <property type="entry name" value="MFS"/>
</dbReference>
<keyword evidence="2 5" id="KW-0812">Transmembrane</keyword>
<dbReference type="GO" id="GO:0005886">
    <property type="term" value="C:plasma membrane"/>
    <property type="evidence" value="ECO:0007669"/>
    <property type="project" value="TreeGrafter"/>
</dbReference>
<feature type="transmembrane region" description="Helical" evidence="5">
    <location>
        <begin position="419"/>
        <end position="442"/>
    </location>
</feature>
<accession>A0AA38YEI8</accession>
<keyword evidence="8" id="KW-1185">Reference proteome</keyword>
<gene>
    <name evidence="7" type="ORF">H2204_000734</name>
</gene>
<feature type="transmembrane region" description="Helical" evidence="5">
    <location>
        <begin position="386"/>
        <end position="407"/>
    </location>
</feature>
<proteinExistence type="predicted"/>
<dbReference type="EMBL" id="JAPDRN010000003">
    <property type="protein sequence ID" value="KAJ9646072.1"/>
    <property type="molecule type" value="Genomic_DNA"/>
</dbReference>
<dbReference type="Pfam" id="PF07690">
    <property type="entry name" value="MFS_1"/>
    <property type="match status" value="1"/>
</dbReference>
<evidence type="ECO:0000256" key="3">
    <source>
        <dbReference type="ARBA" id="ARBA00022989"/>
    </source>
</evidence>
<dbReference type="AlphaFoldDB" id="A0AA38YEI8"/>
<evidence type="ECO:0000256" key="2">
    <source>
        <dbReference type="ARBA" id="ARBA00022692"/>
    </source>
</evidence>
<dbReference type="GO" id="GO:0022857">
    <property type="term" value="F:transmembrane transporter activity"/>
    <property type="evidence" value="ECO:0007669"/>
    <property type="project" value="InterPro"/>
</dbReference>
<evidence type="ECO:0000313" key="7">
    <source>
        <dbReference type="EMBL" id="KAJ9646072.1"/>
    </source>
</evidence>
<feature type="transmembrane region" description="Helical" evidence="5">
    <location>
        <begin position="226"/>
        <end position="246"/>
    </location>
</feature>
<comment type="subcellular location">
    <subcellularLocation>
        <location evidence="1">Membrane</location>
        <topology evidence="1">Multi-pass membrane protein</topology>
    </subcellularLocation>
</comment>
<keyword evidence="3 5" id="KW-1133">Transmembrane helix</keyword>
<feature type="transmembrane region" description="Helical" evidence="5">
    <location>
        <begin position="168"/>
        <end position="189"/>
    </location>
</feature>
<feature type="domain" description="Major facilitator superfamily (MFS) profile" evidence="6">
    <location>
        <begin position="71"/>
        <end position="559"/>
    </location>
</feature>
<dbReference type="InterPro" id="IPR036259">
    <property type="entry name" value="MFS_trans_sf"/>
</dbReference>
<dbReference type="PANTHER" id="PTHR23502">
    <property type="entry name" value="MAJOR FACILITATOR SUPERFAMILY"/>
    <property type="match status" value="1"/>
</dbReference>
<feature type="transmembrane region" description="Helical" evidence="5">
    <location>
        <begin position="114"/>
        <end position="130"/>
    </location>
</feature>
<feature type="transmembrane region" description="Helical" evidence="5">
    <location>
        <begin position="69"/>
        <end position="94"/>
    </location>
</feature>
<feature type="transmembrane region" description="Helical" evidence="5">
    <location>
        <begin position="340"/>
        <end position="366"/>
    </location>
</feature>
<protein>
    <recommendedName>
        <fullName evidence="6">Major facilitator superfamily (MFS) profile domain-containing protein</fullName>
    </recommendedName>
</protein>
<feature type="transmembrane region" description="Helical" evidence="5">
    <location>
        <begin position="448"/>
        <end position="471"/>
    </location>
</feature>
<dbReference type="Proteomes" id="UP001172681">
    <property type="component" value="Unassembled WGS sequence"/>
</dbReference>
<feature type="transmembrane region" description="Helical" evidence="5">
    <location>
        <begin position="483"/>
        <end position="502"/>
    </location>
</feature>
<feature type="transmembrane region" description="Helical" evidence="5">
    <location>
        <begin position="514"/>
        <end position="535"/>
    </location>
</feature>
<feature type="transmembrane region" description="Helical" evidence="5">
    <location>
        <begin position="137"/>
        <end position="156"/>
    </location>
</feature>
<dbReference type="PROSITE" id="PS50850">
    <property type="entry name" value="MFS"/>
    <property type="match status" value="1"/>
</dbReference>
<feature type="transmembrane region" description="Helical" evidence="5">
    <location>
        <begin position="196"/>
        <end position="220"/>
    </location>
</feature>
<organism evidence="7 8">
    <name type="scientific">Knufia peltigerae</name>
    <dbReference type="NCBI Taxonomy" id="1002370"/>
    <lineage>
        <taxon>Eukaryota</taxon>
        <taxon>Fungi</taxon>
        <taxon>Dikarya</taxon>
        <taxon>Ascomycota</taxon>
        <taxon>Pezizomycotina</taxon>
        <taxon>Eurotiomycetes</taxon>
        <taxon>Chaetothyriomycetidae</taxon>
        <taxon>Chaetothyriales</taxon>
        <taxon>Trichomeriaceae</taxon>
        <taxon>Knufia</taxon>
    </lineage>
</organism>
<evidence type="ECO:0000256" key="1">
    <source>
        <dbReference type="ARBA" id="ARBA00004141"/>
    </source>
</evidence>
<dbReference type="Gene3D" id="1.20.1250.20">
    <property type="entry name" value="MFS general substrate transporter like domains"/>
    <property type="match status" value="1"/>
</dbReference>
<comment type="caution">
    <text evidence="7">The sequence shown here is derived from an EMBL/GenBank/DDBJ whole genome shotgun (WGS) entry which is preliminary data.</text>
</comment>
<reference evidence="7" key="1">
    <citation type="submission" date="2022-10" db="EMBL/GenBank/DDBJ databases">
        <title>Culturing micro-colonial fungi from biological soil crusts in the Mojave desert and describing Neophaeococcomyces mojavensis, and introducing the new genera and species Taxawa tesnikishii.</title>
        <authorList>
            <person name="Kurbessoian T."/>
            <person name="Stajich J.E."/>
        </authorList>
    </citation>
    <scope>NUCLEOTIDE SEQUENCE</scope>
    <source>
        <strain evidence="7">TK_35</strain>
    </source>
</reference>
<dbReference type="InterPro" id="IPR020846">
    <property type="entry name" value="MFS_dom"/>
</dbReference>
<evidence type="ECO:0000256" key="4">
    <source>
        <dbReference type="ARBA" id="ARBA00023136"/>
    </source>
</evidence>